<gene>
    <name evidence="1" type="ordered locus">Ppro_0770</name>
</gene>
<proteinExistence type="predicted"/>
<dbReference type="KEGG" id="ppd:Ppro_0770"/>
<dbReference type="EMBL" id="CP000482">
    <property type="protein sequence ID" value="ABK98400.1"/>
    <property type="molecule type" value="Genomic_DNA"/>
</dbReference>
<evidence type="ECO:0000313" key="2">
    <source>
        <dbReference type="Proteomes" id="UP000006732"/>
    </source>
</evidence>
<dbReference type="RefSeq" id="WP_011734712.1">
    <property type="nucleotide sequence ID" value="NC_008609.1"/>
</dbReference>
<accession>A1AM30</accession>
<dbReference type="AlphaFoldDB" id="A1AM30"/>
<dbReference type="STRING" id="338966.Ppro_0770"/>
<sequence length="87" mass="9999">MAREKQQEQEMTAKQMSHEIQRLMKALGPEEFQDVFERSLVGWIKGIPEGKRKQKLLEDLYPKLPPLLREMVTRETGFSAVGIAAEA</sequence>
<reference evidence="1 2" key="1">
    <citation type="submission" date="2006-10" db="EMBL/GenBank/DDBJ databases">
        <title>Complete sequence of chromosome of Pelobacter propionicus DSM 2379.</title>
        <authorList>
            <consortium name="US DOE Joint Genome Institute"/>
            <person name="Copeland A."/>
            <person name="Lucas S."/>
            <person name="Lapidus A."/>
            <person name="Barry K."/>
            <person name="Detter J.C."/>
            <person name="Glavina del Rio T."/>
            <person name="Hammon N."/>
            <person name="Israni S."/>
            <person name="Dalin E."/>
            <person name="Tice H."/>
            <person name="Pitluck S."/>
            <person name="Saunders E."/>
            <person name="Brettin T."/>
            <person name="Bruce D."/>
            <person name="Han C."/>
            <person name="Tapia R."/>
            <person name="Schmutz J."/>
            <person name="Larimer F."/>
            <person name="Land M."/>
            <person name="Hauser L."/>
            <person name="Kyrpides N."/>
            <person name="Kim E."/>
            <person name="Lovley D."/>
            <person name="Richardson P."/>
        </authorList>
    </citation>
    <scope>NUCLEOTIDE SEQUENCE [LARGE SCALE GENOMIC DNA]</scope>
    <source>
        <strain evidence="2">DSM 2379 / NBRC 103807 / OttBd1</strain>
    </source>
</reference>
<protein>
    <submittedName>
        <fullName evidence="1">Uncharacterized protein</fullName>
    </submittedName>
</protein>
<organism evidence="1 2">
    <name type="scientific">Pelobacter propionicus (strain DSM 2379 / NBRC 103807 / OttBd1)</name>
    <dbReference type="NCBI Taxonomy" id="338966"/>
    <lineage>
        <taxon>Bacteria</taxon>
        <taxon>Pseudomonadati</taxon>
        <taxon>Thermodesulfobacteriota</taxon>
        <taxon>Desulfuromonadia</taxon>
        <taxon>Desulfuromonadales</taxon>
        <taxon>Desulfuromonadaceae</taxon>
        <taxon>Pelobacter</taxon>
    </lineage>
</organism>
<evidence type="ECO:0000313" key="1">
    <source>
        <dbReference type="EMBL" id="ABK98400.1"/>
    </source>
</evidence>
<dbReference type="Proteomes" id="UP000006732">
    <property type="component" value="Chromosome"/>
</dbReference>
<dbReference type="HOGENOM" id="CLU_2480589_0_0_7"/>
<keyword evidence="2" id="KW-1185">Reference proteome</keyword>
<name>A1AM30_PELPD</name>